<organism evidence="1 2">
    <name type="scientific">Amorphotheca resinae ATCC 22711</name>
    <dbReference type="NCBI Taxonomy" id="857342"/>
    <lineage>
        <taxon>Eukaryota</taxon>
        <taxon>Fungi</taxon>
        <taxon>Dikarya</taxon>
        <taxon>Ascomycota</taxon>
        <taxon>Pezizomycotina</taxon>
        <taxon>Leotiomycetes</taxon>
        <taxon>Helotiales</taxon>
        <taxon>Amorphothecaceae</taxon>
        <taxon>Amorphotheca</taxon>
    </lineage>
</organism>
<accession>A0A2T3BBT5</accession>
<protein>
    <submittedName>
        <fullName evidence="1">Uncharacterized protein</fullName>
    </submittedName>
</protein>
<dbReference type="Proteomes" id="UP000241818">
    <property type="component" value="Unassembled WGS sequence"/>
</dbReference>
<dbReference type="EMBL" id="KZ679007">
    <property type="protein sequence ID" value="PSS25782.1"/>
    <property type="molecule type" value="Genomic_DNA"/>
</dbReference>
<keyword evidence="2" id="KW-1185">Reference proteome</keyword>
<dbReference type="GeneID" id="36572422"/>
<sequence length="76" mass="7926">MSSHHSRKCKPKNHISSTQLYRYSSTGGLVGACFRSHNHISKTTNLSTQGDGGGGGHRVLAPLAVSSAGGCCQEGR</sequence>
<evidence type="ECO:0000313" key="1">
    <source>
        <dbReference type="EMBL" id="PSS25782.1"/>
    </source>
</evidence>
<gene>
    <name evidence="1" type="ORF">M430DRAFT_206685</name>
</gene>
<evidence type="ECO:0000313" key="2">
    <source>
        <dbReference type="Proteomes" id="UP000241818"/>
    </source>
</evidence>
<proteinExistence type="predicted"/>
<dbReference type="AlphaFoldDB" id="A0A2T3BBT5"/>
<name>A0A2T3BBT5_AMORE</name>
<dbReference type="InParanoid" id="A0A2T3BBT5"/>
<dbReference type="RefSeq" id="XP_024724381.1">
    <property type="nucleotide sequence ID" value="XM_024864341.1"/>
</dbReference>
<dbReference type="PROSITE" id="PS51257">
    <property type="entry name" value="PROKAR_LIPOPROTEIN"/>
    <property type="match status" value="1"/>
</dbReference>
<reference evidence="1 2" key="1">
    <citation type="journal article" date="2018" name="New Phytol.">
        <title>Comparative genomics and transcriptomics depict ericoid mycorrhizal fungi as versatile saprotrophs and plant mutualists.</title>
        <authorList>
            <person name="Martino E."/>
            <person name="Morin E."/>
            <person name="Grelet G.A."/>
            <person name="Kuo A."/>
            <person name="Kohler A."/>
            <person name="Daghino S."/>
            <person name="Barry K.W."/>
            <person name="Cichocki N."/>
            <person name="Clum A."/>
            <person name="Dockter R.B."/>
            <person name="Hainaut M."/>
            <person name="Kuo R.C."/>
            <person name="LaButti K."/>
            <person name="Lindahl B.D."/>
            <person name="Lindquist E.A."/>
            <person name="Lipzen A."/>
            <person name="Khouja H.R."/>
            <person name="Magnuson J."/>
            <person name="Murat C."/>
            <person name="Ohm R.A."/>
            <person name="Singer S.W."/>
            <person name="Spatafora J.W."/>
            <person name="Wang M."/>
            <person name="Veneault-Fourrey C."/>
            <person name="Henrissat B."/>
            <person name="Grigoriev I.V."/>
            <person name="Martin F.M."/>
            <person name="Perotto S."/>
        </authorList>
    </citation>
    <scope>NUCLEOTIDE SEQUENCE [LARGE SCALE GENOMIC DNA]</scope>
    <source>
        <strain evidence="1 2">ATCC 22711</strain>
    </source>
</reference>